<feature type="compositionally biased region" description="Polar residues" evidence="8">
    <location>
        <begin position="121"/>
        <end position="130"/>
    </location>
</feature>
<evidence type="ECO:0000256" key="2">
    <source>
        <dbReference type="ARBA" id="ARBA00022454"/>
    </source>
</evidence>
<evidence type="ECO:0000313" key="12">
    <source>
        <dbReference type="Proteomes" id="UP000005237"/>
    </source>
</evidence>
<evidence type="ECO:0000256" key="4">
    <source>
        <dbReference type="ARBA" id="ARBA00022679"/>
    </source>
</evidence>
<feature type="domain" description="Post-SET" evidence="10">
    <location>
        <begin position="719"/>
        <end position="735"/>
    </location>
</feature>
<dbReference type="PANTHER" id="PTHR46223:SF3">
    <property type="entry name" value="HISTONE-LYSINE N-METHYLTRANSFERASE SET-23"/>
    <property type="match status" value="1"/>
</dbReference>
<dbReference type="PANTHER" id="PTHR46223">
    <property type="entry name" value="HISTONE-LYSINE N-METHYLTRANSFERASE SUV39H"/>
    <property type="match status" value="1"/>
</dbReference>
<comment type="subcellular location">
    <subcellularLocation>
        <location evidence="1">Chromosome</location>
    </subcellularLocation>
</comment>
<organism evidence="11 12">
    <name type="scientific">Caenorhabditis japonica</name>
    <dbReference type="NCBI Taxonomy" id="281687"/>
    <lineage>
        <taxon>Eukaryota</taxon>
        <taxon>Metazoa</taxon>
        <taxon>Ecdysozoa</taxon>
        <taxon>Nematoda</taxon>
        <taxon>Chromadorea</taxon>
        <taxon>Rhabditida</taxon>
        <taxon>Rhabditina</taxon>
        <taxon>Rhabditomorpha</taxon>
        <taxon>Rhabditoidea</taxon>
        <taxon>Rhabditidae</taxon>
        <taxon>Peloderinae</taxon>
        <taxon>Caenorhabditis</taxon>
    </lineage>
</organism>
<dbReference type="GO" id="GO:0005694">
    <property type="term" value="C:chromosome"/>
    <property type="evidence" value="ECO:0007669"/>
    <property type="project" value="UniProtKB-SubCell"/>
</dbReference>
<dbReference type="GO" id="GO:0046872">
    <property type="term" value="F:metal ion binding"/>
    <property type="evidence" value="ECO:0007669"/>
    <property type="project" value="UniProtKB-KW"/>
</dbReference>
<keyword evidence="7" id="KW-0862">Zinc</keyword>
<evidence type="ECO:0008006" key="13">
    <source>
        <dbReference type="Google" id="ProtNLM"/>
    </source>
</evidence>
<evidence type="ECO:0000259" key="10">
    <source>
        <dbReference type="PROSITE" id="PS50868"/>
    </source>
</evidence>
<evidence type="ECO:0000256" key="1">
    <source>
        <dbReference type="ARBA" id="ARBA00004286"/>
    </source>
</evidence>
<keyword evidence="6" id="KW-0479">Metal-binding</keyword>
<dbReference type="PROSITE" id="PS50280">
    <property type="entry name" value="SET"/>
    <property type="match status" value="1"/>
</dbReference>
<dbReference type="InterPro" id="IPR003616">
    <property type="entry name" value="Post-SET_dom"/>
</dbReference>
<sequence>MFESIHALMARVSRTRESLPLRSADENDENIVPVSLVFGSATRRRKSYSESRFSSRKRRQSSSSMAIETSKDYENEETRRKKERKDSENVKTEPRETMRSRSKTPVSRRVTRSLDPKYQRLQDQSINTVETVERYDQKRPFPPASPKPSKNNQFGENHTNKKRKYVRKSLEIETFRPDASVKYEEQDEDELPGDDSRKNYPIMVLIRHDIDANYDLNKRIKVMSRKFQSTIPAFCTEAIRAQRYGGLSVKYDWPGIPTRKFGRKDLKEFGNKTDWPVQVDLRYWWPRLIVYYEGWTCKTMSWQSKESFESTANEMLRDSQIRKRFMNALKASIPADEMNDFVEHCPYEKMKNPRNLFWLYEDMTYFHSILNKEVGSAPIYYMSCSKSKVRPPYYAFSAVNIVEFEAFKACLKHDANKKWKDLSVENSVSRSRRNACETPDTCTCDLRFGTLYAKKHVQHLKYSPNSLLDFKGFNRDEKRIVMECSDECGCSSSCPRRRLQRGQQLPLVVYYESNKKGFGLRAAANIPKGSLICEYTGEMFLLPESEWPKPSEKEVVEKIEEVKVQIQFDEKEFFDLFQESSTELIETPSRRSMTMNRRVLRQHDEAQDKLDLDKVNGKGSVKREEDDDEKLFKDTSYEAAFSLMDPRIVICALNKGNVARFINHSCSPNTVFVEVYSRRHTSDPLIPRIAVYATQKIALGQEITVSYWTRSEQAQSIPSSIRCQCGAPDCMKKLPGM</sequence>
<evidence type="ECO:0000256" key="6">
    <source>
        <dbReference type="ARBA" id="ARBA00022723"/>
    </source>
</evidence>
<proteinExistence type="predicted"/>
<keyword evidence="12" id="KW-1185">Reference proteome</keyword>
<evidence type="ECO:0000256" key="5">
    <source>
        <dbReference type="ARBA" id="ARBA00022691"/>
    </source>
</evidence>
<evidence type="ECO:0000256" key="7">
    <source>
        <dbReference type="ARBA" id="ARBA00022833"/>
    </source>
</evidence>
<dbReference type="SMART" id="SM00317">
    <property type="entry name" value="SET"/>
    <property type="match status" value="1"/>
</dbReference>
<feature type="region of interest" description="Disordered" evidence="8">
    <location>
        <begin position="43"/>
        <end position="169"/>
    </location>
</feature>
<dbReference type="PROSITE" id="PS50868">
    <property type="entry name" value="POST_SET"/>
    <property type="match status" value="1"/>
</dbReference>
<dbReference type="Gene3D" id="2.170.270.10">
    <property type="entry name" value="SET domain"/>
    <property type="match status" value="1"/>
</dbReference>
<keyword evidence="3" id="KW-0489">Methyltransferase</keyword>
<evidence type="ECO:0000259" key="9">
    <source>
        <dbReference type="PROSITE" id="PS50280"/>
    </source>
</evidence>
<protein>
    <recommendedName>
        <fullName evidence="13">SET domain-containing protein</fullName>
    </recommendedName>
</protein>
<feature type="compositionally biased region" description="Polar residues" evidence="8">
    <location>
        <begin position="148"/>
        <end position="157"/>
    </location>
</feature>
<evidence type="ECO:0000256" key="3">
    <source>
        <dbReference type="ARBA" id="ARBA00022603"/>
    </source>
</evidence>
<accession>A0A8R1I8C1</accession>
<name>A0A8R1I8C1_CAEJA</name>
<dbReference type="GO" id="GO:0008168">
    <property type="term" value="F:methyltransferase activity"/>
    <property type="evidence" value="ECO:0007669"/>
    <property type="project" value="UniProtKB-KW"/>
</dbReference>
<keyword evidence="2" id="KW-0158">Chromosome</keyword>
<feature type="compositionally biased region" description="Basic and acidic residues" evidence="8">
    <location>
        <begin position="69"/>
        <end position="99"/>
    </location>
</feature>
<feature type="domain" description="SET" evidence="9">
    <location>
        <begin position="505"/>
        <end position="708"/>
    </location>
</feature>
<evidence type="ECO:0000256" key="8">
    <source>
        <dbReference type="SAM" id="MobiDB-lite"/>
    </source>
</evidence>
<dbReference type="EnsemblMetazoa" id="CJA28998.1">
    <property type="protein sequence ID" value="CJA28998.1"/>
    <property type="gene ID" value="WBGene00184572"/>
</dbReference>
<dbReference type="SUPFAM" id="SSF82199">
    <property type="entry name" value="SET domain"/>
    <property type="match status" value="1"/>
</dbReference>
<dbReference type="InterPro" id="IPR001214">
    <property type="entry name" value="SET_dom"/>
</dbReference>
<dbReference type="InterPro" id="IPR046341">
    <property type="entry name" value="SET_dom_sf"/>
</dbReference>
<reference evidence="12" key="1">
    <citation type="submission" date="2010-08" db="EMBL/GenBank/DDBJ databases">
        <authorList>
            <consortium name="Caenorhabditis japonica Sequencing Consortium"/>
            <person name="Wilson R.K."/>
        </authorList>
    </citation>
    <scope>NUCLEOTIDE SEQUENCE [LARGE SCALE GENOMIC DNA]</scope>
    <source>
        <strain evidence="12">DF5081</strain>
    </source>
</reference>
<dbReference type="Pfam" id="PF00856">
    <property type="entry name" value="SET"/>
    <property type="match status" value="1"/>
</dbReference>
<dbReference type="AlphaFoldDB" id="A0A8R1I8C1"/>
<dbReference type="Proteomes" id="UP000005237">
    <property type="component" value="Unassembled WGS sequence"/>
</dbReference>
<keyword evidence="4" id="KW-0808">Transferase</keyword>
<evidence type="ECO:0000313" key="11">
    <source>
        <dbReference type="EnsemblMetazoa" id="CJA28998.1"/>
    </source>
</evidence>
<dbReference type="InterPro" id="IPR050973">
    <property type="entry name" value="H3K9_Histone-Lys_N-MTase"/>
</dbReference>
<reference evidence="11" key="2">
    <citation type="submission" date="2022-06" db="UniProtKB">
        <authorList>
            <consortium name="EnsemblMetazoa"/>
        </authorList>
    </citation>
    <scope>IDENTIFICATION</scope>
    <source>
        <strain evidence="11">DF5081</strain>
    </source>
</reference>
<keyword evidence="5" id="KW-0949">S-adenosyl-L-methionine</keyword>
<dbReference type="GO" id="GO:0032259">
    <property type="term" value="P:methylation"/>
    <property type="evidence" value="ECO:0007669"/>
    <property type="project" value="UniProtKB-KW"/>
</dbReference>